<gene>
    <name evidence="7" type="primary">kpsT</name>
    <name evidence="7" type="ORF">LMG6000_00690</name>
</gene>
<accession>A0A6S7EZP3</accession>
<dbReference type="PROSITE" id="PS50893">
    <property type="entry name" value="ABC_TRANSPORTER_2"/>
    <property type="match status" value="1"/>
</dbReference>
<evidence type="ECO:0000256" key="4">
    <source>
        <dbReference type="ARBA" id="ARBA00022741"/>
    </source>
</evidence>
<dbReference type="CDD" id="cd03220">
    <property type="entry name" value="ABC_KpsT_Wzt"/>
    <property type="match status" value="1"/>
</dbReference>
<evidence type="ECO:0000259" key="6">
    <source>
        <dbReference type="PROSITE" id="PS50893"/>
    </source>
</evidence>
<evidence type="ECO:0000256" key="1">
    <source>
        <dbReference type="ARBA" id="ARBA00005417"/>
    </source>
</evidence>
<evidence type="ECO:0000256" key="5">
    <source>
        <dbReference type="ARBA" id="ARBA00022840"/>
    </source>
</evidence>
<keyword evidence="4" id="KW-0547">Nucleotide-binding</keyword>
<name>A0A6S7EZP3_9BURK</name>
<dbReference type="InterPro" id="IPR027417">
    <property type="entry name" value="P-loop_NTPase"/>
</dbReference>
<dbReference type="InterPro" id="IPR003593">
    <property type="entry name" value="AAA+_ATPase"/>
</dbReference>
<keyword evidence="2" id="KW-0813">Transport</keyword>
<evidence type="ECO:0000313" key="7">
    <source>
        <dbReference type="EMBL" id="CAB3929637.1"/>
    </source>
</evidence>
<keyword evidence="3" id="KW-1003">Cell membrane</keyword>
<dbReference type="GO" id="GO:0140359">
    <property type="term" value="F:ABC-type transporter activity"/>
    <property type="evidence" value="ECO:0007669"/>
    <property type="project" value="InterPro"/>
</dbReference>
<evidence type="ECO:0000256" key="3">
    <source>
        <dbReference type="ARBA" id="ARBA00022475"/>
    </source>
</evidence>
<dbReference type="Gene3D" id="3.40.50.300">
    <property type="entry name" value="P-loop containing nucleotide triphosphate hydrolases"/>
    <property type="match status" value="1"/>
</dbReference>
<dbReference type="GO" id="GO:0016020">
    <property type="term" value="C:membrane"/>
    <property type="evidence" value="ECO:0007669"/>
    <property type="project" value="InterPro"/>
</dbReference>
<dbReference type="SMART" id="SM00382">
    <property type="entry name" value="AAA"/>
    <property type="match status" value="1"/>
</dbReference>
<dbReference type="InterPro" id="IPR015860">
    <property type="entry name" value="ABC_transpr_TagH-like"/>
</dbReference>
<dbReference type="PROSITE" id="PS00211">
    <property type="entry name" value="ABC_TRANSPORTER_1"/>
    <property type="match status" value="1"/>
</dbReference>
<keyword evidence="8" id="KW-1185">Reference proteome</keyword>
<evidence type="ECO:0000313" key="8">
    <source>
        <dbReference type="Proteomes" id="UP000494183"/>
    </source>
</evidence>
<dbReference type="GO" id="GO:0005524">
    <property type="term" value="F:ATP binding"/>
    <property type="evidence" value="ECO:0007669"/>
    <property type="project" value="UniProtKB-KW"/>
</dbReference>
<dbReference type="PANTHER" id="PTHR46743">
    <property type="entry name" value="TEICHOIC ACIDS EXPORT ATP-BINDING PROTEIN TAGH"/>
    <property type="match status" value="1"/>
</dbReference>
<dbReference type="EMBL" id="CADILH010000001">
    <property type="protein sequence ID" value="CAB3929637.1"/>
    <property type="molecule type" value="Genomic_DNA"/>
</dbReference>
<comment type="similarity">
    <text evidence="1">Belongs to the ABC transporter superfamily.</text>
</comment>
<organism evidence="7 8">
    <name type="scientific">Achromobacter insolitus</name>
    <dbReference type="NCBI Taxonomy" id="217204"/>
    <lineage>
        <taxon>Bacteria</taxon>
        <taxon>Pseudomonadati</taxon>
        <taxon>Pseudomonadota</taxon>
        <taxon>Betaproteobacteria</taxon>
        <taxon>Burkholderiales</taxon>
        <taxon>Alcaligenaceae</taxon>
        <taxon>Achromobacter</taxon>
    </lineage>
</organism>
<feature type="domain" description="ABC transporter" evidence="6">
    <location>
        <begin position="2"/>
        <end position="222"/>
    </location>
</feature>
<proteinExistence type="inferred from homology"/>
<sequence length="222" mass="24837">MIRFVNIQKTYISAAGRYTVFKDLSFEIPSNRNVALIGRNGSGKSTLLRLIAGLDKPDRGSIVTSSRISWPIGLSGGFQGSLTGQDNVKFVARVMGAGGDQMRKIVDYVRDFAEIGEHFDLPVKTYSSGMRSRVAFGLSLAFDFDYYLVDEAMSVGDAHFREKAAAAFKERVLKSRLLLVTHGMGQVRKMCDMVFFMKNGNIEIYEDVEEGIRRYESDDRSN</sequence>
<dbReference type="AlphaFoldDB" id="A0A6S7EZP3"/>
<dbReference type="InterPro" id="IPR050683">
    <property type="entry name" value="Bact_Polysacc_Export_ATP-bd"/>
</dbReference>
<keyword evidence="5 7" id="KW-0067">ATP-binding</keyword>
<dbReference type="SUPFAM" id="SSF52540">
    <property type="entry name" value="P-loop containing nucleoside triphosphate hydrolases"/>
    <property type="match status" value="1"/>
</dbReference>
<dbReference type="RefSeq" id="WP_175201032.1">
    <property type="nucleotide sequence ID" value="NZ_CADILH010000001.1"/>
</dbReference>
<reference evidence="7 8" key="1">
    <citation type="submission" date="2020-04" db="EMBL/GenBank/DDBJ databases">
        <authorList>
            <person name="De Canck E."/>
        </authorList>
    </citation>
    <scope>NUCLEOTIDE SEQUENCE [LARGE SCALE GENOMIC DNA]</scope>
    <source>
        <strain evidence="7 8">LMG 6000</strain>
    </source>
</reference>
<dbReference type="GO" id="GO:0016887">
    <property type="term" value="F:ATP hydrolysis activity"/>
    <property type="evidence" value="ECO:0007669"/>
    <property type="project" value="InterPro"/>
</dbReference>
<dbReference type="InterPro" id="IPR017871">
    <property type="entry name" value="ABC_transporter-like_CS"/>
</dbReference>
<dbReference type="PANTHER" id="PTHR46743:SF2">
    <property type="entry name" value="TEICHOIC ACIDS EXPORT ATP-BINDING PROTEIN TAGH"/>
    <property type="match status" value="1"/>
</dbReference>
<evidence type="ECO:0000256" key="2">
    <source>
        <dbReference type="ARBA" id="ARBA00022448"/>
    </source>
</evidence>
<dbReference type="Proteomes" id="UP000494183">
    <property type="component" value="Unassembled WGS sequence"/>
</dbReference>
<dbReference type="Pfam" id="PF00005">
    <property type="entry name" value="ABC_tran"/>
    <property type="match status" value="1"/>
</dbReference>
<keyword evidence="3" id="KW-0472">Membrane</keyword>
<protein>
    <submittedName>
        <fullName evidence="7">Polysialic acid transport ATP-binding protein KpsT</fullName>
    </submittedName>
</protein>
<dbReference type="InterPro" id="IPR003439">
    <property type="entry name" value="ABC_transporter-like_ATP-bd"/>
</dbReference>